<evidence type="ECO:0000256" key="1">
    <source>
        <dbReference type="ARBA" id="ARBA00012417"/>
    </source>
</evidence>
<dbReference type="Pfam" id="PF13177">
    <property type="entry name" value="DNA_pol3_delta2"/>
    <property type="match status" value="1"/>
</dbReference>
<dbReference type="GO" id="GO:0006261">
    <property type="term" value="P:DNA-templated DNA replication"/>
    <property type="evidence" value="ECO:0007669"/>
    <property type="project" value="TreeGrafter"/>
</dbReference>
<dbReference type="GO" id="GO:0008408">
    <property type="term" value="F:3'-5' exonuclease activity"/>
    <property type="evidence" value="ECO:0007669"/>
    <property type="project" value="InterPro"/>
</dbReference>
<evidence type="ECO:0000256" key="3">
    <source>
        <dbReference type="ARBA" id="ARBA00022679"/>
    </source>
</evidence>
<protein>
    <recommendedName>
        <fullName evidence="2">DNA polymerase III subunit delta'</fullName>
        <ecNumber evidence="1">2.7.7.7</ecNumber>
    </recommendedName>
</protein>
<reference evidence="9 10" key="1">
    <citation type="journal article" date="2019" name="Anaerobe">
        <title>Detection of Robinsoniella peoriensis in multiple bone samples of a trauma patient.</title>
        <authorList>
            <person name="Schrottner P."/>
            <person name="Hartwich K."/>
            <person name="Bunk B."/>
            <person name="Schober I."/>
            <person name="Helbig S."/>
            <person name="Rudolph W.W."/>
            <person name="Gunzer F."/>
        </authorList>
    </citation>
    <scope>NUCLEOTIDE SEQUENCE [LARGE SCALE GENOMIC DNA]</scope>
    <source>
        <strain evidence="9 10">DSM 106044</strain>
    </source>
</reference>
<dbReference type="GO" id="GO:0009360">
    <property type="term" value="C:DNA polymerase III complex"/>
    <property type="evidence" value="ECO:0007669"/>
    <property type="project" value="InterPro"/>
</dbReference>
<dbReference type="STRING" id="180332.GCA_000797495_02237"/>
<dbReference type="EC" id="2.7.7.7" evidence="1"/>
<dbReference type="Gene3D" id="3.40.50.300">
    <property type="entry name" value="P-loop containing nucleotide triphosphate hydrolases"/>
    <property type="match status" value="1"/>
</dbReference>
<evidence type="ECO:0000256" key="5">
    <source>
        <dbReference type="ARBA" id="ARBA00022705"/>
    </source>
</evidence>
<proteinExistence type="predicted"/>
<dbReference type="OrthoDB" id="9810148at2"/>
<dbReference type="Pfam" id="PF09115">
    <property type="entry name" value="DNApol3-delta_C"/>
    <property type="match status" value="1"/>
</dbReference>
<dbReference type="InterPro" id="IPR050238">
    <property type="entry name" value="DNA_Rep/Repair_Clamp_Loader"/>
</dbReference>
<dbReference type="InterPro" id="IPR004622">
    <property type="entry name" value="DNA_pol_HolB"/>
</dbReference>
<dbReference type="GO" id="GO:0003887">
    <property type="term" value="F:DNA-directed DNA polymerase activity"/>
    <property type="evidence" value="ECO:0007669"/>
    <property type="project" value="UniProtKB-KW"/>
</dbReference>
<evidence type="ECO:0000259" key="8">
    <source>
        <dbReference type="Pfam" id="PF09115"/>
    </source>
</evidence>
<dbReference type="PANTHER" id="PTHR11669">
    <property type="entry name" value="REPLICATION FACTOR C / DNA POLYMERASE III GAMMA-TAU SUBUNIT"/>
    <property type="match status" value="1"/>
</dbReference>
<keyword evidence="3 9" id="KW-0808">Transferase</keyword>
<dbReference type="InterPro" id="IPR015199">
    <property type="entry name" value="DNA_pol_III_delta_C"/>
</dbReference>
<accession>A0A4U8Q8L7</accession>
<evidence type="ECO:0000256" key="6">
    <source>
        <dbReference type="ARBA" id="ARBA00022932"/>
    </source>
</evidence>
<organism evidence="9 10">
    <name type="scientific">Robinsoniella peoriensis</name>
    <dbReference type="NCBI Taxonomy" id="180332"/>
    <lineage>
        <taxon>Bacteria</taxon>
        <taxon>Bacillati</taxon>
        <taxon>Bacillota</taxon>
        <taxon>Clostridia</taxon>
        <taxon>Lachnospirales</taxon>
        <taxon>Lachnospiraceae</taxon>
        <taxon>Robinsoniella</taxon>
    </lineage>
</organism>
<evidence type="ECO:0000313" key="10">
    <source>
        <dbReference type="Proteomes" id="UP000306509"/>
    </source>
</evidence>
<keyword evidence="4 9" id="KW-0548">Nucleotidyltransferase</keyword>
<evidence type="ECO:0000256" key="2">
    <source>
        <dbReference type="ARBA" id="ARBA00014363"/>
    </source>
</evidence>
<dbReference type="NCBIfam" id="TIGR00678">
    <property type="entry name" value="holB"/>
    <property type="match status" value="1"/>
</dbReference>
<evidence type="ECO:0000256" key="4">
    <source>
        <dbReference type="ARBA" id="ARBA00022695"/>
    </source>
</evidence>
<dbReference type="Proteomes" id="UP000306509">
    <property type="component" value="Unassembled WGS sequence"/>
</dbReference>
<dbReference type="RefSeq" id="WP_027295475.1">
    <property type="nucleotide sequence ID" value="NZ_CABMJZ010000065.1"/>
</dbReference>
<dbReference type="AlphaFoldDB" id="A0A4U8Q8L7"/>
<dbReference type="GO" id="GO:0003677">
    <property type="term" value="F:DNA binding"/>
    <property type="evidence" value="ECO:0007669"/>
    <property type="project" value="InterPro"/>
</dbReference>
<keyword evidence="6" id="KW-0239">DNA-directed DNA polymerase</keyword>
<evidence type="ECO:0000313" key="9">
    <source>
        <dbReference type="EMBL" id="TLD01310.1"/>
    </source>
</evidence>
<gene>
    <name evidence="9" type="primary">dnaX_1</name>
    <name evidence="9" type="ORF">DSM106044_01795</name>
</gene>
<comment type="caution">
    <text evidence="9">The sequence shown here is derived from an EMBL/GenBank/DDBJ whole genome shotgun (WGS) entry which is preliminary data.</text>
</comment>
<dbReference type="PANTHER" id="PTHR11669:SF8">
    <property type="entry name" value="DNA POLYMERASE III SUBUNIT DELTA"/>
    <property type="match status" value="1"/>
</dbReference>
<sequence length="329" mass="36512">MPGFNKIIGHKQIVEHLQNAMKMNKVSHAYIFNGEKGSGKKSLANIFAMALQCEGEGAKPCGICRSCKQAENGNHPDIITVTHDKPNSIGVEDIREKLVGDVMVKPYSSPYKVYIVPDAEKMTVQAQNAILKTIEEPPAYVVILLLTANATSLLATILSRCVTLNMKPVPDEMVKKYLMENVEVPDYQADVCVAFAQGNIGKAVQLASSDNFNEIKAAALHLLTHAKDMEISEIIAAVKAVSEFKMEIQDYLDILAIWYRDVLYFKATKDPNGLVFRDQVRVIADQTNMSSYEGIEKILSGLQKAKARLNANVNFDLTMELLFLMIKEN</sequence>
<feature type="domain" description="DNA polymerase III delta subunit C-terminal" evidence="8">
    <location>
        <begin position="238"/>
        <end position="324"/>
    </location>
</feature>
<name>A0A4U8Q8L7_9FIRM</name>
<keyword evidence="10" id="KW-1185">Reference proteome</keyword>
<dbReference type="EMBL" id="QGQD01000041">
    <property type="protein sequence ID" value="TLD01310.1"/>
    <property type="molecule type" value="Genomic_DNA"/>
</dbReference>
<dbReference type="InterPro" id="IPR027417">
    <property type="entry name" value="P-loop_NTPase"/>
</dbReference>
<dbReference type="SUPFAM" id="SSF52540">
    <property type="entry name" value="P-loop containing nucleoside triphosphate hydrolases"/>
    <property type="match status" value="1"/>
</dbReference>
<evidence type="ECO:0000256" key="7">
    <source>
        <dbReference type="ARBA" id="ARBA00049244"/>
    </source>
</evidence>
<comment type="catalytic activity">
    <reaction evidence="7">
        <text>DNA(n) + a 2'-deoxyribonucleoside 5'-triphosphate = DNA(n+1) + diphosphate</text>
        <dbReference type="Rhea" id="RHEA:22508"/>
        <dbReference type="Rhea" id="RHEA-COMP:17339"/>
        <dbReference type="Rhea" id="RHEA-COMP:17340"/>
        <dbReference type="ChEBI" id="CHEBI:33019"/>
        <dbReference type="ChEBI" id="CHEBI:61560"/>
        <dbReference type="ChEBI" id="CHEBI:173112"/>
        <dbReference type="EC" id="2.7.7.7"/>
    </reaction>
</comment>
<keyword evidence="5" id="KW-0235">DNA replication</keyword>